<keyword evidence="2" id="KW-1185">Reference proteome</keyword>
<dbReference type="Proteomes" id="UP001596292">
    <property type="component" value="Unassembled WGS sequence"/>
</dbReference>
<gene>
    <name evidence="1" type="ORF">ACFQE0_20555</name>
</gene>
<name>A0ABW2BPG4_9HYPH</name>
<accession>A0ABW2BPG4</accession>
<organism evidence="1 2">
    <name type="scientific">Methylobacterium komagatae</name>
    <dbReference type="NCBI Taxonomy" id="374425"/>
    <lineage>
        <taxon>Bacteria</taxon>
        <taxon>Pseudomonadati</taxon>
        <taxon>Pseudomonadota</taxon>
        <taxon>Alphaproteobacteria</taxon>
        <taxon>Hyphomicrobiales</taxon>
        <taxon>Methylobacteriaceae</taxon>
        <taxon>Methylobacterium</taxon>
    </lineage>
</organism>
<protein>
    <submittedName>
        <fullName evidence="1">Ribosome modulation factor</fullName>
    </submittedName>
</protein>
<evidence type="ECO:0000313" key="2">
    <source>
        <dbReference type="Proteomes" id="UP001596292"/>
    </source>
</evidence>
<dbReference type="Pfam" id="PF04957">
    <property type="entry name" value="RMF"/>
    <property type="match status" value="1"/>
</dbReference>
<dbReference type="InterPro" id="IPR007040">
    <property type="entry name" value="Ribosome_modulation_factor"/>
</dbReference>
<dbReference type="EMBL" id="JBHSWN010000001">
    <property type="protein sequence ID" value="MFC6791772.1"/>
    <property type="molecule type" value="Genomic_DNA"/>
</dbReference>
<sequence>MNEIPDDNLDHYALGFYAPAKNLSRDACPYAEGVDAHDLWLAGYDAAIRGERLEDRSKGSA</sequence>
<comment type="caution">
    <text evidence="1">The sequence shown here is derived from an EMBL/GenBank/DDBJ whole genome shotgun (WGS) entry which is preliminary data.</text>
</comment>
<evidence type="ECO:0000313" key="1">
    <source>
        <dbReference type="EMBL" id="MFC6791772.1"/>
    </source>
</evidence>
<proteinExistence type="predicted"/>
<dbReference type="RefSeq" id="WP_378972930.1">
    <property type="nucleotide sequence ID" value="NZ_JBHSWN010000001.1"/>
</dbReference>
<reference evidence="2" key="1">
    <citation type="journal article" date="2019" name="Int. J. Syst. Evol. Microbiol.">
        <title>The Global Catalogue of Microorganisms (GCM) 10K type strain sequencing project: providing services to taxonomists for standard genome sequencing and annotation.</title>
        <authorList>
            <consortium name="The Broad Institute Genomics Platform"/>
            <consortium name="The Broad Institute Genome Sequencing Center for Infectious Disease"/>
            <person name="Wu L."/>
            <person name="Ma J."/>
        </authorList>
    </citation>
    <scope>NUCLEOTIDE SEQUENCE [LARGE SCALE GENOMIC DNA]</scope>
    <source>
        <strain evidence="2">CCUG 48316</strain>
    </source>
</reference>